<accession>A0A8X6WN58</accession>
<dbReference type="OrthoDB" id="6436868at2759"/>
<keyword evidence="2" id="KW-1185">Reference proteome</keyword>
<sequence length="105" mass="11887">MIERVLRQLKASLMCLNDSSWFEALPVVLLGICTVFKEDLQSSSAELVYGEPLRQPREFISPFPAEMQSISTSHFVDRLRTHISRLRPVPASCHARGTPSVFKDL</sequence>
<comment type="caution">
    <text evidence="1">The sequence shown here is derived from an EMBL/GenBank/DDBJ whole genome shotgun (WGS) entry which is preliminary data.</text>
</comment>
<dbReference type="Proteomes" id="UP000886998">
    <property type="component" value="Unassembled WGS sequence"/>
</dbReference>
<evidence type="ECO:0000313" key="1">
    <source>
        <dbReference type="EMBL" id="GFY37512.1"/>
    </source>
</evidence>
<dbReference type="PANTHER" id="PTHR38681">
    <property type="entry name" value="RETROVIRUS-RELATED POL POLYPROTEIN FROM TRANSPOSON 412-LIKE PROTEIN-RELATED"/>
    <property type="match status" value="1"/>
</dbReference>
<dbReference type="AlphaFoldDB" id="A0A8X6WN58"/>
<evidence type="ECO:0000313" key="2">
    <source>
        <dbReference type="Proteomes" id="UP000886998"/>
    </source>
</evidence>
<name>A0A8X6WN58_9ARAC</name>
<reference evidence="1" key="1">
    <citation type="submission" date="2020-08" db="EMBL/GenBank/DDBJ databases">
        <title>Multicomponent nature underlies the extraordinary mechanical properties of spider dragline silk.</title>
        <authorList>
            <person name="Kono N."/>
            <person name="Nakamura H."/>
            <person name="Mori M."/>
            <person name="Yoshida Y."/>
            <person name="Ohtoshi R."/>
            <person name="Malay A.D."/>
            <person name="Moran D.A.P."/>
            <person name="Tomita M."/>
            <person name="Numata K."/>
            <person name="Arakawa K."/>
        </authorList>
    </citation>
    <scope>NUCLEOTIDE SEQUENCE</scope>
</reference>
<organism evidence="1 2">
    <name type="scientific">Trichonephila inaurata madagascariensis</name>
    <dbReference type="NCBI Taxonomy" id="2747483"/>
    <lineage>
        <taxon>Eukaryota</taxon>
        <taxon>Metazoa</taxon>
        <taxon>Ecdysozoa</taxon>
        <taxon>Arthropoda</taxon>
        <taxon>Chelicerata</taxon>
        <taxon>Arachnida</taxon>
        <taxon>Araneae</taxon>
        <taxon>Araneomorphae</taxon>
        <taxon>Entelegynae</taxon>
        <taxon>Araneoidea</taxon>
        <taxon>Nephilidae</taxon>
        <taxon>Trichonephila</taxon>
        <taxon>Trichonephila inaurata</taxon>
    </lineage>
</organism>
<dbReference type="EMBL" id="BMAV01000327">
    <property type="protein sequence ID" value="GFY37512.1"/>
    <property type="molecule type" value="Genomic_DNA"/>
</dbReference>
<gene>
    <name evidence="1" type="primary">D918_10055</name>
    <name evidence="1" type="ORF">TNIN_418971</name>
</gene>
<dbReference type="PANTHER" id="PTHR38681:SF1">
    <property type="entry name" value="RETROVIRUS-RELATED POL POLYPROTEIN FROM TRANSPOSON 412-LIKE PROTEIN"/>
    <property type="match status" value="1"/>
</dbReference>
<proteinExistence type="predicted"/>
<protein>
    <submittedName>
        <fullName evidence="1">Uncharacterized protein</fullName>
    </submittedName>
</protein>